<dbReference type="STRING" id="331113.SNE_A17180"/>
<dbReference type="InterPro" id="IPR004323">
    <property type="entry name" value="Ion_tolerance_CutA"/>
</dbReference>
<gene>
    <name evidence="2" type="primary">cutA</name>
    <name evidence="2" type="ordered locus">SNE_A17180</name>
</gene>
<dbReference type="Gene3D" id="3.30.70.120">
    <property type="match status" value="1"/>
</dbReference>
<dbReference type="KEGG" id="sng:SNE_A17180"/>
<dbReference type="GO" id="GO:0005507">
    <property type="term" value="F:copper ion binding"/>
    <property type="evidence" value="ECO:0007669"/>
    <property type="project" value="TreeGrafter"/>
</dbReference>
<keyword evidence="3" id="KW-1185">Reference proteome</keyword>
<dbReference type="InterPro" id="IPR015867">
    <property type="entry name" value="N-reg_PII/ATP_PRibTrfase_C"/>
</dbReference>
<dbReference type="Pfam" id="PF03091">
    <property type="entry name" value="CutA1"/>
    <property type="match status" value="1"/>
</dbReference>
<evidence type="ECO:0000313" key="3">
    <source>
        <dbReference type="Proteomes" id="UP000000496"/>
    </source>
</evidence>
<dbReference type="SUPFAM" id="SSF54913">
    <property type="entry name" value="GlnB-like"/>
    <property type="match status" value="1"/>
</dbReference>
<organism evidence="2 3">
    <name type="scientific">Simkania negevensis (strain ATCC VR-1471 / DSM 27360 / Z)</name>
    <dbReference type="NCBI Taxonomy" id="331113"/>
    <lineage>
        <taxon>Bacteria</taxon>
        <taxon>Pseudomonadati</taxon>
        <taxon>Chlamydiota</taxon>
        <taxon>Chlamydiia</taxon>
        <taxon>Parachlamydiales</taxon>
        <taxon>Simkaniaceae</taxon>
        <taxon>Simkania</taxon>
    </lineage>
</organism>
<dbReference type="AlphaFoldDB" id="F8L9Q5"/>
<dbReference type="RefSeq" id="WP_013944061.1">
    <property type="nucleotide sequence ID" value="NC_015713.1"/>
</dbReference>
<evidence type="ECO:0000256" key="1">
    <source>
        <dbReference type="ARBA" id="ARBA00010169"/>
    </source>
</evidence>
<name>F8L9Q5_SIMNZ</name>
<proteinExistence type="inferred from homology"/>
<protein>
    <submittedName>
        <fullName evidence="2">Divalent-cation tolerance protein CutA</fullName>
    </submittedName>
</protein>
<evidence type="ECO:0000313" key="2">
    <source>
        <dbReference type="EMBL" id="CCB89595.1"/>
    </source>
</evidence>
<dbReference type="HOGENOM" id="CLU_098807_3_1_0"/>
<dbReference type="Proteomes" id="UP000000496">
    <property type="component" value="Chromosome gsn.131"/>
</dbReference>
<sequence>MDKYIQIEWTCSSLEEGRKIARELVEQRLVACANIVPHIESIYRWEGKIEADQEVKVLFKTESVHFERIKSYIETHANYDVPAILVFSILAGNTSYLEWLSETVTSSMSRDDS</sequence>
<dbReference type="OrthoDB" id="21555at2"/>
<reference evidence="2 3" key="2">
    <citation type="journal article" date="2011" name="Mol. Biol. Evol.">
        <title>Unity in variety--the pan-genome of the Chlamydiae.</title>
        <authorList>
            <person name="Collingro A."/>
            <person name="Tischler P."/>
            <person name="Weinmaier T."/>
            <person name="Penz T."/>
            <person name="Heinz E."/>
            <person name="Brunham R.C."/>
            <person name="Read T.D."/>
            <person name="Bavoil P.M."/>
            <person name="Sachse K."/>
            <person name="Kahane S."/>
            <person name="Friedman M.G."/>
            <person name="Rattei T."/>
            <person name="Myers G.S."/>
            <person name="Horn M."/>
        </authorList>
    </citation>
    <scope>NUCLEOTIDE SEQUENCE [LARGE SCALE GENOMIC DNA]</scope>
    <source>
        <strain evidence="3">ATCC VR-1471 / Z</strain>
    </source>
</reference>
<dbReference type="EMBL" id="FR872582">
    <property type="protein sequence ID" value="CCB89595.1"/>
    <property type="molecule type" value="Genomic_DNA"/>
</dbReference>
<comment type="similarity">
    <text evidence="1">Belongs to the CutA family.</text>
</comment>
<dbReference type="PANTHER" id="PTHR23419">
    <property type="entry name" value="DIVALENT CATION TOLERANCE CUTA-RELATED"/>
    <property type="match status" value="1"/>
</dbReference>
<dbReference type="eggNOG" id="COG1324">
    <property type="taxonomic scope" value="Bacteria"/>
</dbReference>
<dbReference type="InterPro" id="IPR011322">
    <property type="entry name" value="N-reg_PII-like_a/b"/>
</dbReference>
<reference key="1">
    <citation type="journal article" date="2011" name="Mol. Biol. Evol.">
        <title>Unity in variety -- the pan-genome of the Chlamydiae.</title>
        <authorList>
            <person name="Collingro A."/>
            <person name="Tischler P."/>
            <person name="Weinmaier T."/>
            <person name="Penz T."/>
            <person name="Heinz E."/>
            <person name="Brunham R.C."/>
            <person name="Read T.D."/>
            <person name="Bavoil P.M."/>
            <person name="Sachse K."/>
            <person name="Kahane S."/>
            <person name="Friedman M.G."/>
            <person name="Rattei T."/>
            <person name="Myers G.S.A."/>
            <person name="Horn M."/>
        </authorList>
    </citation>
    <scope>NUCLEOTIDE SEQUENCE</scope>
    <source>
        <strain>Z</strain>
    </source>
</reference>
<dbReference type="GO" id="GO:0010038">
    <property type="term" value="P:response to metal ion"/>
    <property type="evidence" value="ECO:0007669"/>
    <property type="project" value="InterPro"/>
</dbReference>
<accession>F8L9Q5</accession>
<dbReference type="PANTHER" id="PTHR23419:SF8">
    <property type="entry name" value="FI09726P"/>
    <property type="match status" value="1"/>
</dbReference>